<reference evidence="10 11" key="1">
    <citation type="journal article" date="2021" name="Commun. Biol.">
        <title>The genome of Shorea leprosula (Dipterocarpaceae) highlights the ecological relevance of drought in aseasonal tropical rainforests.</title>
        <authorList>
            <person name="Ng K.K.S."/>
            <person name="Kobayashi M.J."/>
            <person name="Fawcett J.A."/>
            <person name="Hatakeyama M."/>
            <person name="Paape T."/>
            <person name="Ng C.H."/>
            <person name="Ang C.C."/>
            <person name="Tnah L.H."/>
            <person name="Lee C.T."/>
            <person name="Nishiyama T."/>
            <person name="Sese J."/>
            <person name="O'Brien M.J."/>
            <person name="Copetti D."/>
            <person name="Mohd Noor M.I."/>
            <person name="Ong R.C."/>
            <person name="Putra M."/>
            <person name="Sireger I.Z."/>
            <person name="Indrioko S."/>
            <person name="Kosugi Y."/>
            <person name="Izuno A."/>
            <person name="Isagi Y."/>
            <person name="Lee S.L."/>
            <person name="Shimizu K.K."/>
        </authorList>
    </citation>
    <scope>NUCLEOTIDE SEQUENCE [LARGE SCALE GENOMIC DNA]</scope>
    <source>
        <strain evidence="10">214</strain>
    </source>
</reference>
<feature type="compositionally biased region" description="Low complexity" evidence="8">
    <location>
        <begin position="321"/>
        <end position="335"/>
    </location>
</feature>
<dbReference type="GO" id="GO:0003964">
    <property type="term" value="F:RNA-directed DNA polymerase activity"/>
    <property type="evidence" value="ECO:0007669"/>
    <property type="project" value="UniProtKB-KW"/>
</dbReference>
<dbReference type="InterPro" id="IPR000477">
    <property type="entry name" value="RT_dom"/>
</dbReference>
<keyword evidence="5" id="KW-0255">Endonuclease</keyword>
<keyword evidence="2" id="KW-0808">Transferase</keyword>
<evidence type="ECO:0000259" key="9">
    <source>
        <dbReference type="PROSITE" id="PS50994"/>
    </source>
</evidence>
<evidence type="ECO:0000256" key="3">
    <source>
        <dbReference type="ARBA" id="ARBA00022695"/>
    </source>
</evidence>
<dbReference type="SUPFAM" id="SSF53098">
    <property type="entry name" value="Ribonuclease H-like"/>
    <property type="match status" value="1"/>
</dbReference>
<name>A0AAV5L1H5_9ROSI</name>
<dbReference type="GO" id="GO:0003676">
    <property type="term" value="F:nucleic acid binding"/>
    <property type="evidence" value="ECO:0007669"/>
    <property type="project" value="InterPro"/>
</dbReference>
<dbReference type="GO" id="GO:0015074">
    <property type="term" value="P:DNA integration"/>
    <property type="evidence" value="ECO:0007669"/>
    <property type="project" value="InterPro"/>
</dbReference>
<dbReference type="EMBL" id="BPVZ01000088">
    <property type="protein sequence ID" value="GKV30687.1"/>
    <property type="molecule type" value="Genomic_DNA"/>
</dbReference>
<feature type="region of interest" description="Disordered" evidence="8">
    <location>
        <begin position="246"/>
        <end position="340"/>
    </location>
</feature>
<keyword evidence="3" id="KW-0548">Nucleotidyltransferase</keyword>
<dbReference type="InterPro" id="IPR005162">
    <property type="entry name" value="Retrotrans_gag_dom"/>
</dbReference>
<evidence type="ECO:0000256" key="8">
    <source>
        <dbReference type="SAM" id="MobiDB-lite"/>
    </source>
</evidence>
<comment type="caution">
    <text evidence="10">The sequence shown here is derived from an EMBL/GenBank/DDBJ whole genome shotgun (WGS) entry which is preliminary data.</text>
</comment>
<dbReference type="Gene3D" id="3.30.70.270">
    <property type="match status" value="1"/>
</dbReference>
<feature type="region of interest" description="Disordered" evidence="8">
    <location>
        <begin position="50"/>
        <end position="73"/>
    </location>
</feature>
<proteinExistence type="predicted"/>
<dbReference type="PROSITE" id="PS50994">
    <property type="entry name" value="INTEGRASE"/>
    <property type="match status" value="1"/>
</dbReference>
<feature type="compositionally biased region" description="Basic and acidic residues" evidence="8">
    <location>
        <begin position="52"/>
        <end position="67"/>
    </location>
</feature>
<keyword evidence="4" id="KW-0540">Nuclease</keyword>
<dbReference type="GO" id="GO:0006508">
    <property type="term" value="P:proteolysis"/>
    <property type="evidence" value="ECO:0007669"/>
    <property type="project" value="UniProtKB-KW"/>
</dbReference>
<gene>
    <name evidence="10" type="ORF">SLEP1_g39472</name>
</gene>
<dbReference type="AlphaFoldDB" id="A0AAV5L1H5"/>
<protein>
    <recommendedName>
        <fullName evidence="9">Integrase catalytic domain-containing protein</fullName>
    </recommendedName>
</protein>
<dbReference type="InterPro" id="IPR043502">
    <property type="entry name" value="DNA/RNA_pol_sf"/>
</dbReference>
<evidence type="ECO:0000256" key="7">
    <source>
        <dbReference type="ARBA" id="ARBA00022918"/>
    </source>
</evidence>
<keyword evidence="1" id="KW-0645">Protease</keyword>
<evidence type="ECO:0000256" key="4">
    <source>
        <dbReference type="ARBA" id="ARBA00022722"/>
    </source>
</evidence>
<sequence length="992" mass="114675">MKAVRFGIFYKGGRFLSPRLVLEQEENKNHQVLLPIFQVEASEMAGLTSGYRGEKKAEQTRENGWGRKKERKKEKKKEKFQKVVTKKFDGTAGFEQVGSWITEVEKGFRLLKISDDLKINVGSYMLMGEALTWWESYLKLHQGESELSTWDGFKKVFMQEYIPYSKRRQLQREFADLKQGSHTVEQYKEFDRYLPFVGSQVGDAQAKVDRFLWGLNPNIYLAVNQFKPATYREVADRAINQEKAMAKVKTPNSQKVGSSLGKRKFDGSHRPFIPAPPKSDTGKGSKELRVAKTVGQASAAQRTHPAPPIYPTCGIPNPRAQSTQSISQQGSTNQGAQKQNVRVMTRAQQARVHVMTHKEAAATDGFLVSVADASSVTLRLEDIPVLCEFPDVFPEDLSGSPLNKEIEFAIDLVLGTRPISKAPYRMALAELKELKVQLEELLEKGFIQPSVSPWGAPTINDLFDQLKGAQVFSKIDLRFGYHQLKIKPDDVPKTAFRTRYGHYEFLVMPFGLTNASVRFMDLMNRVFSKYLDKFVVVFIDDILIYSSSHALHEKHLRIVLETLRSERLFAKFKKCEFWLDNVAFLGHVVTKDGIFVDPQKIEAVVDWNRPNSVVEKDRVITYASRQLKPYEENYPTHDLELTAVVFALKMWRHYLYCETCEIFTDHKSLKLCVPRDHALRREIMGDAHNTSYTVHPSSTKMYRDLRVKAEHQRLPGKLQLLPIPQWKWENITMDFVMGLSASIEKLANMYMNEIVRLHGVPVSIVLDRDTRLLSHFWTSLQQALGTQLNFSTAFHPQTYKQSEKTIQILEDMLRACVLDWKGSWDQHLSMAEFAYNNSYQSSIRMAPFEVLYGRRCRSPVCVTHLRCPQVWHPGNIESEVYWTISYLERVGEVAYRLELPGNLAGVHYVFHVSLLRKYIPNPNHFIDPEPIQLREDLTYDEHSIYILDFKERVMQRRTIRFVKVLWDNHSVEKATWELESKMRQEHPHLFQD</sequence>
<feature type="domain" description="Integrase catalytic" evidence="9">
    <location>
        <begin position="740"/>
        <end position="855"/>
    </location>
</feature>
<dbReference type="GO" id="GO:0004519">
    <property type="term" value="F:endonuclease activity"/>
    <property type="evidence" value="ECO:0007669"/>
    <property type="project" value="UniProtKB-KW"/>
</dbReference>
<dbReference type="PANTHER" id="PTHR37984:SF5">
    <property type="entry name" value="PROTEIN NYNRIN-LIKE"/>
    <property type="match status" value="1"/>
</dbReference>
<dbReference type="Pfam" id="PF24626">
    <property type="entry name" value="SH3_Tf2-1"/>
    <property type="match status" value="1"/>
</dbReference>
<dbReference type="InterPro" id="IPR036397">
    <property type="entry name" value="RNaseH_sf"/>
</dbReference>
<dbReference type="FunFam" id="3.10.10.10:FF:000007">
    <property type="entry name" value="Retrovirus-related Pol polyprotein from transposon 17.6-like Protein"/>
    <property type="match status" value="1"/>
</dbReference>
<evidence type="ECO:0000313" key="11">
    <source>
        <dbReference type="Proteomes" id="UP001054252"/>
    </source>
</evidence>
<dbReference type="InterPro" id="IPR001584">
    <property type="entry name" value="Integrase_cat-core"/>
</dbReference>
<dbReference type="InterPro" id="IPR056924">
    <property type="entry name" value="SH3_Tf2-1"/>
</dbReference>
<dbReference type="CDD" id="cd01647">
    <property type="entry name" value="RT_LTR"/>
    <property type="match status" value="1"/>
</dbReference>
<dbReference type="Pfam" id="PF03732">
    <property type="entry name" value="Retrotrans_gag"/>
    <property type="match status" value="1"/>
</dbReference>
<dbReference type="Pfam" id="PF00078">
    <property type="entry name" value="RVT_1"/>
    <property type="match status" value="1"/>
</dbReference>
<accession>A0AAV5L1H5</accession>
<dbReference type="InterPro" id="IPR012337">
    <property type="entry name" value="RNaseH-like_sf"/>
</dbReference>
<dbReference type="Gene3D" id="3.10.10.10">
    <property type="entry name" value="HIV Type 1 Reverse Transcriptase, subunit A, domain 1"/>
    <property type="match status" value="2"/>
</dbReference>
<keyword evidence="7" id="KW-0695">RNA-directed DNA polymerase</keyword>
<dbReference type="Proteomes" id="UP001054252">
    <property type="component" value="Unassembled WGS sequence"/>
</dbReference>
<evidence type="ECO:0000256" key="6">
    <source>
        <dbReference type="ARBA" id="ARBA00022801"/>
    </source>
</evidence>
<dbReference type="SUPFAM" id="SSF56672">
    <property type="entry name" value="DNA/RNA polymerases"/>
    <property type="match status" value="1"/>
</dbReference>
<evidence type="ECO:0000256" key="1">
    <source>
        <dbReference type="ARBA" id="ARBA00022670"/>
    </source>
</evidence>
<feature type="compositionally biased region" description="Basic and acidic residues" evidence="8">
    <location>
        <begin position="280"/>
        <end position="290"/>
    </location>
</feature>
<dbReference type="PANTHER" id="PTHR37984">
    <property type="entry name" value="PROTEIN CBG26694"/>
    <property type="match status" value="1"/>
</dbReference>
<keyword evidence="11" id="KW-1185">Reference proteome</keyword>
<evidence type="ECO:0000256" key="5">
    <source>
        <dbReference type="ARBA" id="ARBA00022759"/>
    </source>
</evidence>
<evidence type="ECO:0000256" key="2">
    <source>
        <dbReference type="ARBA" id="ARBA00022679"/>
    </source>
</evidence>
<keyword evidence="6" id="KW-0378">Hydrolase</keyword>
<organism evidence="10 11">
    <name type="scientific">Rubroshorea leprosula</name>
    <dbReference type="NCBI Taxonomy" id="152421"/>
    <lineage>
        <taxon>Eukaryota</taxon>
        <taxon>Viridiplantae</taxon>
        <taxon>Streptophyta</taxon>
        <taxon>Embryophyta</taxon>
        <taxon>Tracheophyta</taxon>
        <taxon>Spermatophyta</taxon>
        <taxon>Magnoliopsida</taxon>
        <taxon>eudicotyledons</taxon>
        <taxon>Gunneridae</taxon>
        <taxon>Pentapetalae</taxon>
        <taxon>rosids</taxon>
        <taxon>malvids</taxon>
        <taxon>Malvales</taxon>
        <taxon>Dipterocarpaceae</taxon>
        <taxon>Rubroshorea</taxon>
    </lineage>
</organism>
<dbReference type="InterPro" id="IPR041373">
    <property type="entry name" value="RT_RNaseH"/>
</dbReference>
<dbReference type="Gene3D" id="3.30.420.10">
    <property type="entry name" value="Ribonuclease H-like superfamily/Ribonuclease H"/>
    <property type="match status" value="1"/>
</dbReference>
<dbReference type="InterPro" id="IPR050951">
    <property type="entry name" value="Retrovirus_Pol_polyprotein"/>
</dbReference>
<dbReference type="Pfam" id="PF17917">
    <property type="entry name" value="RT_RNaseH"/>
    <property type="match status" value="1"/>
</dbReference>
<evidence type="ECO:0000313" key="10">
    <source>
        <dbReference type="EMBL" id="GKV30687.1"/>
    </source>
</evidence>
<dbReference type="InterPro" id="IPR043128">
    <property type="entry name" value="Rev_trsase/Diguanyl_cyclase"/>
</dbReference>
<dbReference type="GO" id="GO:0008233">
    <property type="term" value="F:peptidase activity"/>
    <property type="evidence" value="ECO:0007669"/>
    <property type="project" value="UniProtKB-KW"/>
</dbReference>